<evidence type="ECO:0000313" key="2">
    <source>
        <dbReference type="Proteomes" id="UP000032900"/>
    </source>
</evidence>
<accession>A0A0E9LRV4</accession>
<dbReference type="GO" id="GO:0006261">
    <property type="term" value="P:DNA-templated DNA replication"/>
    <property type="evidence" value="ECO:0007669"/>
    <property type="project" value="TreeGrafter"/>
</dbReference>
<protein>
    <submittedName>
        <fullName evidence="1">DNA polymerase III delta prime subunit</fullName>
    </submittedName>
</protein>
<dbReference type="PANTHER" id="PTHR11669:SF8">
    <property type="entry name" value="DNA POLYMERASE III SUBUNIT DELTA"/>
    <property type="match status" value="1"/>
</dbReference>
<dbReference type="EMBL" id="BAZW01000001">
    <property type="protein sequence ID" value="GAO27969.1"/>
    <property type="molecule type" value="Genomic_DNA"/>
</dbReference>
<dbReference type="Proteomes" id="UP000032900">
    <property type="component" value="Unassembled WGS sequence"/>
</dbReference>
<dbReference type="SUPFAM" id="SSF52540">
    <property type="entry name" value="P-loop containing nucleoside triphosphate hydrolases"/>
    <property type="match status" value="1"/>
</dbReference>
<dbReference type="OrthoDB" id="9811073at2"/>
<comment type="caution">
    <text evidence="1">The sequence shown here is derived from an EMBL/GenBank/DDBJ whole genome shotgun (WGS) entry which is preliminary data.</text>
</comment>
<dbReference type="Gene3D" id="3.40.50.300">
    <property type="entry name" value="P-loop containing nucleotide triphosphate hydrolases"/>
    <property type="match status" value="1"/>
</dbReference>
<organism evidence="1 2">
    <name type="scientific">Geofilum rubicundum JCM 15548</name>
    <dbReference type="NCBI Taxonomy" id="1236989"/>
    <lineage>
        <taxon>Bacteria</taxon>
        <taxon>Pseudomonadati</taxon>
        <taxon>Bacteroidota</taxon>
        <taxon>Bacteroidia</taxon>
        <taxon>Marinilabiliales</taxon>
        <taxon>Marinilabiliaceae</taxon>
        <taxon>Geofilum</taxon>
    </lineage>
</organism>
<keyword evidence="2" id="KW-1185">Reference proteome</keyword>
<sequence>MLFSDIAGQQSVKEHLVRTVREGRVSHAQLLAGGEGTGSLLLALAYAQYLNCLNPGETDACGICSSCVKAAKLVHPDIHFVFPVVKEGNRAVSDDRIKEWRLFLLEQKYFSAGQWFEHISGGKKAGMIYADESPEILRKLSMKNYEGKYKVMIIWLPERMNDTGANKLLKILEEPPANTVFLLVSENPQTLLATILSRSQQLSVPPIDTEDLTRALSARFTVPEAEARVAARLARGNYVKAVGNLDATRDQSGFFDLFGLLMRSTYSRKIFEIQKWVDMVAPLSRDKMKAFIDYSVGMLRESYMYNFRQPDLVFLTPLEESFVQKFSAFITEKNVEPMVGELQLAYAHIEQNGNARIILFDMAIKMVPMFNT</sequence>
<reference evidence="1 2" key="1">
    <citation type="journal article" date="2015" name="Microbes Environ.">
        <title>Distribution and evolution of nitrogen fixation genes in the phylum bacteroidetes.</title>
        <authorList>
            <person name="Inoue J."/>
            <person name="Oshima K."/>
            <person name="Suda W."/>
            <person name="Sakamoto M."/>
            <person name="Iino T."/>
            <person name="Noda S."/>
            <person name="Hongoh Y."/>
            <person name="Hattori M."/>
            <person name="Ohkuma M."/>
        </authorList>
    </citation>
    <scope>NUCLEOTIDE SEQUENCE [LARGE SCALE GENOMIC DNA]</scope>
    <source>
        <strain evidence="1">JCM 15548</strain>
    </source>
</reference>
<evidence type="ECO:0000313" key="1">
    <source>
        <dbReference type="EMBL" id="GAO27969.1"/>
    </source>
</evidence>
<dbReference type="RefSeq" id="WP_062121862.1">
    <property type="nucleotide sequence ID" value="NZ_BAZW01000001.1"/>
</dbReference>
<dbReference type="STRING" id="1236989.JCM15548_19"/>
<name>A0A0E9LRV4_9BACT</name>
<proteinExistence type="predicted"/>
<dbReference type="PANTHER" id="PTHR11669">
    <property type="entry name" value="REPLICATION FACTOR C / DNA POLYMERASE III GAMMA-TAU SUBUNIT"/>
    <property type="match status" value="1"/>
</dbReference>
<dbReference type="AlphaFoldDB" id="A0A0E9LRV4"/>
<dbReference type="InterPro" id="IPR050238">
    <property type="entry name" value="DNA_Rep/Repair_Clamp_Loader"/>
</dbReference>
<gene>
    <name evidence="1" type="ORF">JCM15548_19</name>
</gene>
<dbReference type="InterPro" id="IPR027417">
    <property type="entry name" value="P-loop_NTPase"/>
</dbReference>
<dbReference type="Pfam" id="PF13177">
    <property type="entry name" value="DNA_pol3_delta2"/>
    <property type="match status" value="1"/>
</dbReference>